<dbReference type="NCBIfam" id="NF008528">
    <property type="entry name" value="PRK11463.1-2"/>
    <property type="match status" value="1"/>
</dbReference>
<feature type="transmembrane region" description="Helical" evidence="1">
    <location>
        <begin position="78"/>
        <end position="103"/>
    </location>
</feature>
<proteinExistence type="predicted"/>
<dbReference type="Proteomes" id="UP000504844">
    <property type="component" value="Chromosome"/>
</dbReference>
<accession>A0A6M8STJ2</accession>
<gene>
    <name evidence="2" type="ORF">HQN60_08605</name>
</gene>
<evidence type="ECO:0000313" key="2">
    <source>
        <dbReference type="EMBL" id="QKJ66756.1"/>
    </source>
</evidence>
<name>A0A6M8STJ2_9NEIS</name>
<keyword evidence="3" id="KW-1185">Reference proteome</keyword>
<organism evidence="2 3">
    <name type="scientific">Deefgea piscis</name>
    <dbReference type="NCBI Taxonomy" id="2739061"/>
    <lineage>
        <taxon>Bacteria</taxon>
        <taxon>Pseudomonadati</taxon>
        <taxon>Pseudomonadota</taxon>
        <taxon>Betaproteobacteria</taxon>
        <taxon>Neisseriales</taxon>
        <taxon>Chitinibacteraceae</taxon>
        <taxon>Deefgea</taxon>
    </lineage>
</organism>
<dbReference type="InterPro" id="IPR007313">
    <property type="entry name" value="FxsA"/>
</dbReference>
<dbReference type="PANTHER" id="PTHR35335:SF1">
    <property type="entry name" value="UPF0716 PROTEIN FXSA"/>
    <property type="match status" value="1"/>
</dbReference>
<dbReference type="RefSeq" id="WP_173533260.1">
    <property type="nucleotide sequence ID" value="NZ_CP054143.1"/>
</dbReference>
<dbReference type="PANTHER" id="PTHR35335">
    <property type="entry name" value="UPF0716 PROTEIN FXSA"/>
    <property type="match status" value="1"/>
</dbReference>
<keyword evidence="1" id="KW-0472">Membrane</keyword>
<keyword evidence="1" id="KW-0812">Transmembrane</keyword>
<dbReference type="AlphaFoldDB" id="A0A6M8STJ2"/>
<feature type="transmembrane region" description="Helical" evidence="1">
    <location>
        <begin position="29"/>
        <end position="47"/>
    </location>
</feature>
<reference evidence="2 3" key="1">
    <citation type="submission" date="2020-05" db="EMBL/GenBank/DDBJ databases">
        <title>Complete genome sequence of Deefgea sp. D17.</title>
        <authorList>
            <person name="Bae J.-W."/>
            <person name="Han J.E."/>
        </authorList>
    </citation>
    <scope>NUCLEOTIDE SEQUENCE [LARGE SCALE GENOMIC DNA]</scope>
    <source>
        <strain evidence="2 3">D17</strain>
    </source>
</reference>
<dbReference type="Pfam" id="PF04186">
    <property type="entry name" value="FxsA"/>
    <property type="match status" value="1"/>
</dbReference>
<protein>
    <submittedName>
        <fullName evidence="2">FxsA family protein</fullName>
    </submittedName>
</protein>
<dbReference type="GO" id="GO:0016020">
    <property type="term" value="C:membrane"/>
    <property type="evidence" value="ECO:0007669"/>
    <property type="project" value="InterPro"/>
</dbReference>
<sequence length="137" mass="15435">MPYLLFGCLLAYPFLEVMSLIWLADTIGTFWTLIWVIASFCLGILMLRHHRLAMGLKLMHDIRTGQVGINSLLGIARYFIAAVLLLIPGLISDAMALILLLPWKSKSTIGQPRPDDGIIEAEYRRVDPVDTTPRIDR</sequence>
<dbReference type="EMBL" id="CP054143">
    <property type="protein sequence ID" value="QKJ66756.1"/>
    <property type="molecule type" value="Genomic_DNA"/>
</dbReference>
<keyword evidence="1" id="KW-1133">Transmembrane helix</keyword>
<evidence type="ECO:0000313" key="3">
    <source>
        <dbReference type="Proteomes" id="UP000504844"/>
    </source>
</evidence>
<evidence type="ECO:0000256" key="1">
    <source>
        <dbReference type="SAM" id="Phobius"/>
    </source>
</evidence>
<dbReference type="KEGG" id="dee:HQN60_08605"/>